<reference evidence="1" key="1">
    <citation type="journal article" date="2014" name="Front. Microbiol.">
        <title>High frequency of phylogenetically diverse reductive dehalogenase-homologous genes in deep subseafloor sedimentary metagenomes.</title>
        <authorList>
            <person name="Kawai M."/>
            <person name="Futagami T."/>
            <person name="Toyoda A."/>
            <person name="Takaki Y."/>
            <person name="Nishi S."/>
            <person name="Hori S."/>
            <person name="Arai W."/>
            <person name="Tsubouchi T."/>
            <person name="Morono Y."/>
            <person name="Uchiyama I."/>
            <person name="Ito T."/>
            <person name="Fujiyama A."/>
            <person name="Inagaki F."/>
            <person name="Takami H."/>
        </authorList>
    </citation>
    <scope>NUCLEOTIDE SEQUENCE</scope>
    <source>
        <strain evidence="1">Expedition CK06-06</strain>
    </source>
</reference>
<dbReference type="EMBL" id="BARS01040509">
    <property type="protein sequence ID" value="GAG36469.1"/>
    <property type="molecule type" value="Genomic_DNA"/>
</dbReference>
<dbReference type="AlphaFoldDB" id="X0WZW7"/>
<comment type="caution">
    <text evidence="1">The sequence shown here is derived from an EMBL/GenBank/DDBJ whole genome shotgun (WGS) entry which is preliminary data.</text>
</comment>
<accession>X0WZW7</accession>
<gene>
    <name evidence="1" type="ORF">S01H1_61732</name>
</gene>
<name>X0WZW7_9ZZZZ</name>
<proteinExistence type="predicted"/>
<protein>
    <submittedName>
        <fullName evidence="1">Uncharacterized protein</fullName>
    </submittedName>
</protein>
<evidence type="ECO:0000313" key="1">
    <source>
        <dbReference type="EMBL" id="GAG36469.1"/>
    </source>
</evidence>
<sequence length="60" mass="6758">MIKCPACHGKIKPLHMMRGDTLTLYSKDGYFLQEGTCGANKGIVQVTCYNCGYVLKEYKH</sequence>
<organism evidence="1">
    <name type="scientific">marine sediment metagenome</name>
    <dbReference type="NCBI Taxonomy" id="412755"/>
    <lineage>
        <taxon>unclassified sequences</taxon>
        <taxon>metagenomes</taxon>
        <taxon>ecological metagenomes</taxon>
    </lineage>
</organism>